<reference evidence="1 2" key="1">
    <citation type="journal article" date="2023" name="Nucleic Acids Res.">
        <title>The hologenome of Daphnia magna reveals possible DNA methylation and microbiome-mediated evolution of the host genome.</title>
        <authorList>
            <person name="Chaturvedi A."/>
            <person name="Li X."/>
            <person name="Dhandapani V."/>
            <person name="Marshall H."/>
            <person name="Kissane S."/>
            <person name="Cuenca-Cambronero M."/>
            <person name="Asole G."/>
            <person name="Calvet F."/>
            <person name="Ruiz-Romero M."/>
            <person name="Marangio P."/>
            <person name="Guigo R."/>
            <person name="Rago D."/>
            <person name="Mirbahai L."/>
            <person name="Eastwood N."/>
            <person name="Colbourne J.K."/>
            <person name="Zhou J."/>
            <person name="Mallon E."/>
            <person name="Orsini L."/>
        </authorList>
    </citation>
    <scope>NUCLEOTIDE SEQUENCE [LARGE SCALE GENOMIC DNA]</scope>
    <source>
        <strain evidence="1">LRV0_1</strain>
    </source>
</reference>
<comment type="caution">
    <text evidence="1">The sequence shown here is derived from an EMBL/GenBank/DDBJ whole genome shotgun (WGS) entry which is preliminary data.</text>
</comment>
<evidence type="ECO:0000313" key="1">
    <source>
        <dbReference type="EMBL" id="KAK4036334.1"/>
    </source>
</evidence>
<organism evidence="1 2">
    <name type="scientific">Daphnia magna</name>
    <dbReference type="NCBI Taxonomy" id="35525"/>
    <lineage>
        <taxon>Eukaryota</taxon>
        <taxon>Metazoa</taxon>
        <taxon>Ecdysozoa</taxon>
        <taxon>Arthropoda</taxon>
        <taxon>Crustacea</taxon>
        <taxon>Branchiopoda</taxon>
        <taxon>Diplostraca</taxon>
        <taxon>Cladocera</taxon>
        <taxon>Anomopoda</taxon>
        <taxon>Daphniidae</taxon>
        <taxon>Daphnia</taxon>
    </lineage>
</organism>
<gene>
    <name evidence="1" type="ORF">OUZ56_028394</name>
</gene>
<protein>
    <submittedName>
        <fullName evidence="1">Uncharacterized protein</fullName>
    </submittedName>
</protein>
<name>A0ABR0B3Q9_9CRUS</name>
<dbReference type="Proteomes" id="UP001234178">
    <property type="component" value="Unassembled WGS sequence"/>
</dbReference>
<sequence length="79" mass="8972">MIPGHPYLLCTCKLKIKPAFIKVISETKVFQACSFYKIVNVSWVAVPQGTKPLGIKLNLLTASNWLKTRQQIWKLVLSQ</sequence>
<evidence type="ECO:0000313" key="2">
    <source>
        <dbReference type="Proteomes" id="UP001234178"/>
    </source>
</evidence>
<accession>A0ABR0B3Q9</accession>
<dbReference type="EMBL" id="JAOYFB010000040">
    <property type="protein sequence ID" value="KAK4036334.1"/>
    <property type="molecule type" value="Genomic_DNA"/>
</dbReference>
<proteinExistence type="predicted"/>
<keyword evidence="2" id="KW-1185">Reference proteome</keyword>